<dbReference type="PANTHER" id="PTHR44591:SF3">
    <property type="entry name" value="RESPONSE REGULATORY DOMAIN-CONTAINING PROTEIN"/>
    <property type="match status" value="1"/>
</dbReference>
<evidence type="ECO:0000256" key="2">
    <source>
        <dbReference type="PROSITE-ProRule" id="PRU00169"/>
    </source>
</evidence>
<sequence length="278" mass="30982">MKLTDLTADHVKQALSIYCDLCWPPGCDGGPRVNLKPLQEAADRDAALAGFERGDPGDDPDSRRFSLRLGNHRYPFMKFVLQEHLVAGEFYFEVDTHDRLDVPSETPDYEQWLALKRFNRDLKLRIEKAWAAAGLPTSADLAAICGDLAKREKKAGHRGHLLLVDDDEDVCVGLALLLRARGFDVEVVHDGGAALERLGRGPRPDLVLLDYEMPQVTGQEVLDSMRRTEDLAAVPVLMATAAAIRLDQVPDVAGLLRKPYPRQVLFEMIDRLLETPHA</sequence>
<dbReference type="RefSeq" id="WP_145187996.1">
    <property type="nucleotide sequence ID" value="NZ_CP036290.1"/>
</dbReference>
<dbReference type="PANTHER" id="PTHR44591">
    <property type="entry name" value="STRESS RESPONSE REGULATOR PROTEIN 1"/>
    <property type="match status" value="1"/>
</dbReference>
<dbReference type="EMBL" id="CP036290">
    <property type="protein sequence ID" value="QDU85156.1"/>
    <property type="molecule type" value="Genomic_DNA"/>
</dbReference>
<dbReference type="AlphaFoldDB" id="A0A518D0Z2"/>
<dbReference type="SMART" id="SM00448">
    <property type="entry name" value="REC"/>
    <property type="match status" value="1"/>
</dbReference>
<protein>
    <submittedName>
        <fullName evidence="4">Chemotaxis protein CheY</fullName>
    </submittedName>
</protein>
<accession>A0A518D0Z2</accession>
<dbReference type="InterPro" id="IPR011006">
    <property type="entry name" value="CheY-like_superfamily"/>
</dbReference>
<dbReference type="CDD" id="cd00156">
    <property type="entry name" value="REC"/>
    <property type="match status" value="1"/>
</dbReference>
<feature type="domain" description="Response regulatory" evidence="3">
    <location>
        <begin position="160"/>
        <end position="273"/>
    </location>
</feature>
<dbReference type="Pfam" id="PF00072">
    <property type="entry name" value="Response_reg"/>
    <property type="match status" value="1"/>
</dbReference>
<dbReference type="PROSITE" id="PS50110">
    <property type="entry name" value="RESPONSE_REGULATORY"/>
    <property type="match status" value="1"/>
</dbReference>
<dbReference type="GO" id="GO:0000160">
    <property type="term" value="P:phosphorelay signal transduction system"/>
    <property type="evidence" value="ECO:0007669"/>
    <property type="project" value="InterPro"/>
</dbReference>
<evidence type="ECO:0000259" key="3">
    <source>
        <dbReference type="PROSITE" id="PS50110"/>
    </source>
</evidence>
<keyword evidence="5" id="KW-1185">Reference proteome</keyword>
<name>A0A518D0Z2_9BACT</name>
<keyword evidence="1 2" id="KW-0597">Phosphoprotein</keyword>
<dbReference type="InterPro" id="IPR001789">
    <property type="entry name" value="Sig_transdc_resp-reg_receiver"/>
</dbReference>
<reference evidence="4 5" key="1">
    <citation type="submission" date="2019-02" db="EMBL/GenBank/DDBJ databases">
        <title>Deep-cultivation of Planctomycetes and their phenomic and genomic characterization uncovers novel biology.</title>
        <authorList>
            <person name="Wiegand S."/>
            <person name="Jogler M."/>
            <person name="Boedeker C."/>
            <person name="Pinto D."/>
            <person name="Vollmers J."/>
            <person name="Rivas-Marin E."/>
            <person name="Kohn T."/>
            <person name="Peeters S.H."/>
            <person name="Heuer A."/>
            <person name="Rast P."/>
            <person name="Oberbeckmann S."/>
            <person name="Bunk B."/>
            <person name="Jeske O."/>
            <person name="Meyerdierks A."/>
            <person name="Storesund J.E."/>
            <person name="Kallscheuer N."/>
            <person name="Luecker S."/>
            <person name="Lage O.M."/>
            <person name="Pohl T."/>
            <person name="Merkel B.J."/>
            <person name="Hornburger P."/>
            <person name="Mueller R.-W."/>
            <person name="Bruemmer F."/>
            <person name="Labrenz M."/>
            <person name="Spormann A.M."/>
            <person name="Op den Camp H."/>
            <person name="Overmann J."/>
            <person name="Amann R."/>
            <person name="Jetten M.S.M."/>
            <person name="Mascher T."/>
            <person name="Medema M.H."/>
            <person name="Devos D.P."/>
            <person name="Kaster A.-K."/>
            <person name="Ovreas L."/>
            <person name="Rohde M."/>
            <person name="Galperin M.Y."/>
            <person name="Jogler C."/>
        </authorList>
    </citation>
    <scope>NUCLEOTIDE SEQUENCE [LARGE SCALE GENOMIC DNA]</scope>
    <source>
        <strain evidence="4 5">Pla163</strain>
    </source>
</reference>
<evidence type="ECO:0000313" key="5">
    <source>
        <dbReference type="Proteomes" id="UP000319342"/>
    </source>
</evidence>
<dbReference type="SUPFAM" id="SSF52172">
    <property type="entry name" value="CheY-like"/>
    <property type="match status" value="1"/>
</dbReference>
<evidence type="ECO:0000313" key="4">
    <source>
        <dbReference type="EMBL" id="QDU85156.1"/>
    </source>
</evidence>
<dbReference type="Proteomes" id="UP000319342">
    <property type="component" value="Chromosome"/>
</dbReference>
<organism evidence="4 5">
    <name type="scientific">Rohdeia mirabilis</name>
    <dbReference type="NCBI Taxonomy" id="2528008"/>
    <lineage>
        <taxon>Bacteria</taxon>
        <taxon>Pseudomonadati</taxon>
        <taxon>Planctomycetota</taxon>
        <taxon>Planctomycetia</taxon>
        <taxon>Planctomycetia incertae sedis</taxon>
        <taxon>Rohdeia</taxon>
    </lineage>
</organism>
<evidence type="ECO:0000256" key="1">
    <source>
        <dbReference type="ARBA" id="ARBA00022553"/>
    </source>
</evidence>
<feature type="modified residue" description="4-aspartylphosphate" evidence="2">
    <location>
        <position position="210"/>
    </location>
</feature>
<gene>
    <name evidence="4" type="primary">cheY</name>
    <name evidence="4" type="ORF">Pla163_22820</name>
</gene>
<dbReference type="OrthoDB" id="273561at2"/>
<proteinExistence type="predicted"/>
<dbReference type="Gene3D" id="3.40.50.2300">
    <property type="match status" value="1"/>
</dbReference>
<dbReference type="InterPro" id="IPR050595">
    <property type="entry name" value="Bact_response_regulator"/>
</dbReference>